<sequence>MKSGGKIKKDKKDISQHSVVEESDLNIENDENKEGIHSKEEDTYREVPNSSPQGNREEENQTNKNSHEANSQDSTNNYPTVEEQGRNTHKVIDKAPTDHQNKAIQINDITMSSSVPSIIKNQPTINLVVDISCDEMKKHTNDPPTLGNIDKGSQVNEETKDI</sequence>
<accession>A0ABS8VP14</accession>
<comment type="caution">
    <text evidence="2">The sequence shown here is derived from an EMBL/GenBank/DDBJ whole genome shotgun (WGS) entry which is preliminary data.</text>
</comment>
<feature type="compositionally biased region" description="Basic and acidic residues" evidence="1">
    <location>
        <begin position="30"/>
        <end position="45"/>
    </location>
</feature>
<evidence type="ECO:0000313" key="3">
    <source>
        <dbReference type="Proteomes" id="UP000823775"/>
    </source>
</evidence>
<proteinExistence type="predicted"/>
<dbReference type="Proteomes" id="UP000823775">
    <property type="component" value="Unassembled WGS sequence"/>
</dbReference>
<gene>
    <name evidence="2" type="ORF">HAX54_039025</name>
</gene>
<organism evidence="2 3">
    <name type="scientific">Datura stramonium</name>
    <name type="common">Jimsonweed</name>
    <name type="synonym">Common thornapple</name>
    <dbReference type="NCBI Taxonomy" id="4076"/>
    <lineage>
        <taxon>Eukaryota</taxon>
        <taxon>Viridiplantae</taxon>
        <taxon>Streptophyta</taxon>
        <taxon>Embryophyta</taxon>
        <taxon>Tracheophyta</taxon>
        <taxon>Spermatophyta</taxon>
        <taxon>Magnoliopsida</taxon>
        <taxon>eudicotyledons</taxon>
        <taxon>Gunneridae</taxon>
        <taxon>Pentapetalae</taxon>
        <taxon>asterids</taxon>
        <taxon>lamiids</taxon>
        <taxon>Solanales</taxon>
        <taxon>Solanaceae</taxon>
        <taxon>Solanoideae</taxon>
        <taxon>Datureae</taxon>
        <taxon>Datura</taxon>
    </lineage>
</organism>
<evidence type="ECO:0000256" key="1">
    <source>
        <dbReference type="SAM" id="MobiDB-lite"/>
    </source>
</evidence>
<feature type="region of interest" description="Disordered" evidence="1">
    <location>
        <begin position="1"/>
        <end position="99"/>
    </location>
</feature>
<reference evidence="2 3" key="1">
    <citation type="journal article" date="2021" name="BMC Genomics">
        <title>Datura genome reveals duplications of psychoactive alkaloid biosynthetic genes and high mutation rate following tissue culture.</title>
        <authorList>
            <person name="Rajewski A."/>
            <person name="Carter-House D."/>
            <person name="Stajich J."/>
            <person name="Litt A."/>
        </authorList>
    </citation>
    <scope>NUCLEOTIDE SEQUENCE [LARGE SCALE GENOMIC DNA]</scope>
    <source>
        <strain evidence="2">AR-01</strain>
    </source>
</reference>
<dbReference type="EMBL" id="JACEIK010005375">
    <property type="protein sequence ID" value="MCE0481343.1"/>
    <property type="molecule type" value="Genomic_DNA"/>
</dbReference>
<feature type="compositionally biased region" description="Basic and acidic residues" evidence="1">
    <location>
        <begin position="83"/>
        <end position="99"/>
    </location>
</feature>
<feature type="compositionally biased region" description="Polar residues" evidence="1">
    <location>
        <begin position="68"/>
        <end position="79"/>
    </location>
</feature>
<keyword evidence="3" id="KW-1185">Reference proteome</keyword>
<name>A0ABS8VP14_DATST</name>
<feature type="compositionally biased region" description="Basic and acidic residues" evidence="1">
    <location>
        <begin position="55"/>
        <end position="67"/>
    </location>
</feature>
<protein>
    <submittedName>
        <fullName evidence="2">Uncharacterized protein</fullName>
    </submittedName>
</protein>
<feature type="region of interest" description="Disordered" evidence="1">
    <location>
        <begin position="138"/>
        <end position="162"/>
    </location>
</feature>
<evidence type="ECO:0000313" key="2">
    <source>
        <dbReference type="EMBL" id="MCE0481343.1"/>
    </source>
</evidence>